<sequence length="301" mass="33667">MDHTKQKKFVSVTVPSKNHATTFLNSEASSNLSPIKNKVTSDFISDDDTPQDTQFSFPLSMRINSPDKESSCSSQNLSCSLVQTTSDASFEGRFSSRNSEADQNKTQEESRYFFNFKDKGDFGCKHCHSEIKLNSTVLLEISKKLDSVLINQAIIVRSINPDYAKSMIPSNIPSIPLKTKKDFQKMETFLAANRINYEAMRDLLHSKCANAFGTLSIPSERSVTGNILSKLISNDLAKLISWSGSEGDKIKFSDTKLCEIVFGAVKLLFPDSFLTDAEAKIKRWFQTANGRKVNELHNFDA</sequence>
<evidence type="ECO:0000313" key="2">
    <source>
        <dbReference type="Proteomes" id="UP000036403"/>
    </source>
</evidence>
<organism evidence="1 2">
    <name type="scientific">Lasius niger</name>
    <name type="common">Black garden ant</name>
    <dbReference type="NCBI Taxonomy" id="67767"/>
    <lineage>
        <taxon>Eukaryota</taxon>
        <taxon>Metazoa</taxon>
        <taxon>Ecdysozoa</taxon>
        <taxon>Arthropoda</taxon>
        <taxon>Hexapoda</taxon>
        <taxon>Insecta</taxon>
        <taxon>Pterygota</taxon>
        <taxon>Neoptera</taxon>
        <taxon>Endopterygota</taxon>
        <taxon>Hymenoptera</taxon>
        <taxon>Apocrita</taxon>
        <taxon>Aculeata</taxon>
        <taxon>Formicoidea</taxon>
        <taxon>Formicidae</taxon>
        <taxon>Formicinae</taxon>
        <taxon>Lasius</taxon>
        <taxon>Lasius</taxon>
    </lineage>
</organism>
<dbReference type="EMBL" id="LBMM01011144">
    <property type="protein sequence ID" value="KMQ87006.1"/>
    <property type="molecule type" value="Genomic_DNA"/>
</dbReference>
<protein>
    <recommendedName>
        <fullName evidence="3">DUF4806 domain-containing protein</fullName>
    </recommendedName>
</protein>
<dbReference type="OrthoDB" id="7545960at2759"/>
<dbReference type="AlphaFoldDB" id="A0A0J7K9U0"/>
<reference evidence="1 2" key="1">
    <citation type="submission" date="2015-04" db="EMBL/GenBank/DDBJ databases">
        <title>Lasius niger genome sequencing.</title>
        <authorList>
            <person name="Konorov E.A."/>
            <person name="Nikitin M.A."/>
            <person name="Kirill M.V."/>
            <person name="Chang P."/>
        </authorList>
    </citation>
    <scope>NUCLEOTIDE SEQUENCE [LARGE SCALE GENOMIC DNA]</scope>
    <source>
        <tissue evidence="1">Whole</tissue>
    </source>
</reference>
<keyword evidence="2" id="KW-1185">Reference proteome</keyword>
<dbReference type="PaxDb" id="67767-A0A0J7K9U0"/>
<evidence type="ECO:0000313" key="1">
    <source>
        <dbReference type="EMBL" id="KMQ87006.1"/>
    </source>
</evidence>
<dbReference type="Proteomes" id="UP000036403">
    <property type="component" value="Unassembled WGS sequence"/>
</dbReference>
<evidence type="ECO:0008006" key="3">
    <source>
        <dbReference type="Google" id="ProtNLM"/>
    </source>
</evidence>
<proteinExistence type="predicted"/>
<gene>
    <name evidence="1" type="ORF">RF55_13842</name>
</gene>
<name>A0A0J7K9U0_LASNI</name>
<comment type="caution">
    <text evidence="1">The sequence shown here is derived from an EMBL/GenBank/DDBJ whole genome shotgun (WGS) entry which is preliminary data.</text>
</comment>
<accession>A0A0J7K9U0</accession>